<organism evidence="7 8">
    <name type="scientific">Penicillium nordicum</name>
    <dbReference type="NCBI Taxonomy" id="229535"/>
    <lineage>
        <taxon>Eukaryota</taxon>
        <taxon>Fungi</taxon>
        <taxon>Dikarya</taxon>
        <taxon>Ascomycota</taxon>
        <taxon>Pezizomycotina</taxon>
        <taxon>Eurotiomycetes</taxon>
        <taxon>Eurotiomycetidae</taxon>
        <taxon>Eurotiales</taxon>
        <taxon>Aspergillaceae</taxon>
        <taxon>Penicillium</taxon>
    </lineage>
</organism>
<keyword evidence="2 5" id="KW-0812">Transmembrane</keyword>
<evidence type="ECO:0000313" key="7">
    <source>
        <dbReference type="EMBL" id="KOS44606.1"/>
    </source>
</evidence>
<dbReference type="OrthoDB" id="6770063at2759"/>
<feature type="transmembrane region" description="Helical" evidence="5">
    <location>
        <begin position="351"/>
        <end position="369"/>
    </location>
</feature>
<dbReference type="GO" id="GO:0000329">
    <property type="term" value="C:fungal-type vacuole membrane"/>
    <property type="evidence" value="ECO:0007669"/>
    <property type="project" value="TreeGrafter"/>
</dbReference>
<protein>
    <recommendedName>
        <fullName evidence="6">Major facilitator superfamily (MFS) profile domain-containing protein</fullName>
    </recommendedName>
</protein>
<feature type="transmembrane region" description="Helical" evidence="5">
    <location>
        <begin position="242"/>
        <end position="261"/>
    </location>
</feature>
<dbReference type="SUPFAM" id="SSF103473">
    <property type="entry name" value="MFS general substrate transporter"/>
    <property type="match status" value="1"/>
</dbReference>
<name>A0A0M8P3D4_9EURO</name>
<feature type="transmembrane region" description="Helical" evidence="5">
    <location>
        <begin position="99"/>
        <end position="118"/>
    </location>
</feature>
<evidence type="ECO:0000256" key="2">
    <source>
        <dbReference type="ARBA" id="ARBA00022692"/>
    </source>
</evidence>
<dbReference type="GO" id="GO:0015174">
    <property type="term" value="F:basic amino acid transmembrane transporter activity"/>
    <property type="evidence" value="ECO:0007669"/>
    <property type="project" value="TreeGrafter"/>
</dbReference>
<dbReference type="Gene3D" id="1.20.1250.20">
    <property type="entry name" value="MFS general substrate transporter like domains"/>
    <property type="match status" value="1"/>
</dbReference>
<evidence type="ECO:0000313" key="8">
    <source>
        <dbReference type="Proteomes" id="UP000037696"/>
    </source>
</evidence>
<comment type="subcellular location">
    <subcellularLocation>
        <location evidence="1">Membrane</location>
        <topology evidence="1">Multi-pass membrane protein</topology>
    </subcellularLocation>
</comment>
<dbReference type="PANTHER" id="PTHR23501">
    <property type="entry name" value="MAJOR FACILITATOR SUPERFAMILY"/>
    <property type="match status" value="1"/>
</dbReference>
<feature type="domain" description="Major facilitator superfamily (MFS) profile" evidence="6">
    <location>
        <begin position="34"/>
        <end position="536"/>
    </location>
</feature>
<feature type="transmembrane region" description="Helical" evidence="5">
    <location>
        <begin position="124"/>
        <end position="145"/>
    </location>
</feature>
<feature type="transmembrane region" description="Helical" evidence="5">
    <location>
        <begin position="311"/>
        <end position="331"/>
    </location>
</feature>
<dbReference type="Proteomes" id="UP000037696">
    <property type="component" value="Unassembled WGS sequence"/>
</dbReference>
<dbReference type="PANTHER" id="PTHR23501:SF33">
    <property type="entry name" value="MAJOR FACILITATOR SUPERFAMILY (MFS) PROFILE DOMAIN-CONTAINING PROTEIN"/>
    <property type="match status" value="1"/>
</dbReference>
<dbReference type="InterPro" id="IPR011701">
    <property type="entry name" value="MFS"/>
</dbReference>
<evidence type="ECO:0000256" key="3">
    <source>
        <dbReference type="ARBA" id="ARBA00022989"/>
    </source>
</evidence>
<feature type="transmembrane region" description="Helical" evidence="5">
    <location>
        <begin position="514"/>
        <end position="533"/>
    </location>
</feature>
<feature type="transmembrane region" description="Helical" evidence="5">
    <location>
        <begin position="381"/>
        <end position="399"/>
    </location>
</feature>
<feature type="transmembrane region" description="Helical" evidence="5">
    <location>
        <begin position="157"/>
        <end position="179"/>
    </location>
</feature>
<gene>
    <name evidence="7" type="ORF">ACN38_g4504</name>
</gene>
<comment type="caution">
    <text evidence="7">The sequence shown here is derived from an EMBL/GenBank/DDBJ whole genome shotgun (WGS) entry which is preliminary data.</text>
</comment>
<dbReference type="PROSITE" id="PS50850">
    <property type="entry name" value="MFS"/>
    <property type="match status" value="1"/>
</dbReference>
<dbReference type="InterPro" id="IPR036259">
    <property type="entry name" value="MFS_trans_sf"/>
</dbReference>
<evidence type="ECO:0000256" key="5">
    <source>
        <dbReference type="SAM" id="Phobius"/>
    </source>
</evidence>
<evidence type="ECO:0000259" key="6">
    <source>
        <dbReference type="PROSITE" id="PS50850"/>
    </source>
</evidence>
<dbReference type="EMBL" id="LHQQ01000058">
    <property type="protein sequence ID" value="KOS44606.1"/>
    <property type="molecule type" value="Genomic_DNA"/>
</dbReference>
<keyword evidence="3 5" id="KW-1133">Transmembrane helix</keyword>
<dbReference type="Pfam" id="PF07690">
    <property type="entry name" value="MFS_1"/>
    <property type="match status" value="1"/>
</dbReference>
<dbReference type="InterPro" id="IPR020846">
    <property type="entry name" value="MFS_dom"/>
</dbReference>
<accession>A0A0M8P3D4</accession>
<sequence length="541" mass="58170">MTVDDQKPLLDSPVGVDDEESMTKSKHLRIGKLALASLLLACFLANADESFILTTGSDVAAALDAPEYTSWLITSYNLGYTTALPLHGQLCDLTGPKRAILLALTLYGSGCIITGISGSIHVALAGRVISGIGGSGMVELVSVLVNEMGSFHRVAVLRSYVTTSSIMGITCGAPLGALLTSYFGWQWAFLIHVPFAILCIGVVFFALHIEKPQSIIPTGETYGAIDTNKYGGAKLKQKSFDVAGLVFLMTAIVCLLGLIQVIPAQDMENRSTALITLGVACLACFVAFFINEAYVAQNPLIPLFLLKPHNLGLIYAVQVLTGVTNSASIPIVSDYWVTTRGFSAVEGAMCWAPSTFGFVVGSLITGRLIQSSGRYLLYTKIGIPLACSSFLLMLIRWTLYEPNMWEITYSLASSVGLGMILSSQFVALSAAKPEASAATSVTTFYLCQQIGFMAGVTSSRSLVRRAIESGLKATLGNNARSRELITQVLAHRRSLKFVPPHLQDTVRTTIQRSYYVPPAISIGSLLLILFLCFRQREAKST</sequence>
<reference evidence="7 8" key="1">
    <citation type="submission" date="2015-08" db="EMBL/GenBank/DDBJ databases">
        <title>Genome sequencing of Penicillium nordicum.</title>
        <authorList>
            <person name="Nguyen H.D."/>
            <person name="Seifert K.A."/>
        </authorList>
    </citation>
    <scope>NUCLEOTIDE SEQUENCE [LARGE SCALE GENOMIC DNA]</scope>
    <source>
        <strain evidence="7 8">DAOMC 185683</strain>
    </source>
</reference>
<evidence type="ECO:0000256" key="1">
    <source>
        <dbReference type="ARBA" id="ARBA00004141"/>
    </source>
</evidence>
<proteinExistence type="predicted"/>
<keyword evidence="4 5" id="KW-0472">Membrane</keyword>
<dbReference type="AlphaFoldDB" id="A0A0M8P3D4"/>
<feature type="transmembrane region" description="Helical" evidence="5">
    <location>
        <begin position="273"/>
        <end position="290"/>
    </location>
</feature>
<feature type="transmembrane region" description="Helical" evidence="5">
    <location>
        <begin position="411"/>
        <end position="431"/>
    </location>
</feature>
<dbReference type="STRING" id="229535.A0A0M8P3D4"/>
<evidence type="ECO:0000256" key="4">
    <source>
        <dbReference type="ARBA" id="ARBA00023136"/>
    </source>
</evidence>
<feature type="transmembrane region" description="Helical" evidence="5">
    <location>
        <begin position="185"/>
        <end position="207"/>
    </location>
</feature>
<keyword evidence="8" id="KW-1185">Reference proteome</keyword>